<comment type="function">
    <text evidence="6">HflC and HflK could regulate a protease.</text>
</comment>
<proteinExistence type="inferred from homology"/>
<feature type="domain" description="Band 7" evidence="8">
    <location>
        <begin position="21"/>
        <end position="243"/>
    </location>
</feature>
<dbReference type="Gene3D" id="3.30.479.30">
    <property type="entry name" value="Band 7 domain"/>
    <property type="match status" value="1"/>
</dbReference>
<evidence type="ECO:0000256" key="2">
    <source>
        <dbReference type="ARBA" id="ARBA00007862"/>
    </source>
</evidence>
<evidence type="ECO:0000256" key="4">
    <source>
        <dbReference type="ARBA" id="ARBA00022989"/>
    </source>
</evidence>
<dbReference type="InterPro" id="IPR001107">
    <property type="entry name" value="Band_7"/>
</dbReference>
<keyword evidence="9" id="KW-0645">Protease</keyword>
<keyword evidence="10" id="KW-1185">Reference proteome</keyword>
<evidence type="ECO:0000313" key="10">
    <source>
        <dbReference type="Proteomes" id="UP001528823"/>
    </source>
</evidence>
<dbReference type="EMBL" id="JAPMOU010000004">
    <property type="protein sequence ID" value="MDE1461269.1"/>
    <property type="molecule type" value="Genomic_DNA"/>
</dbReference>
<feature type="transmembrane region" description="Helical" evidence="7">
    <location>
        <begin position="6"/>
        <end position="26"/>
    </location>
</feature>
<dbReference type="NCBIfam" id="TIGR01932">
    <property type="entry name" value="hflC"/>
    <property type="match status" value="1"/>
</dbReference>
<protein>
    <recommendedName>
        <fullName evidence="6">Protein HflC</fullName>
    </recommendedName>
</protein>
<dbReference type="PANTHER" id="PTHR42911:SF1">
    <property type="entry name" value="MODULATOR OF FTSH PROTEASE HFLC"/>
    <property type="match status" value="1"/>
</dbReference>
<dbReference type="RefSeq" id="WP_274687634.1">
    <property type="nucleotide sequence ID" value="NZ_JAPMOU010000004.1"/>
</dbReference>
<dbReference type="InterPro" id="IPR010200">
    <property type="entry name" value="HflC"/>
</dbReference>
<evidence type="ECO:0000256" key="1">
    <source>
        <dbReference type="ARBA" id="ARBA00004167"/>
    </source>
</evidence>
<gene>
    <name evidence="9" type="primary">hflC</name>
    <name evidence="9" type="ORF">ORQ98_04745</name>
</gene>
<evidence type="ECO:0000256" key="3">
    <source>
        <dbReference type="ARBA" id="ARBA00022692"/>
    </source>
</evidence>
<comment type="subcellular location">
    <subcellularLocation>
        <location evidence="1">Membrane</location>
        <topology evidence="1">Single-pass membrane protein</topology>
    </subcellularLocation>
</comment>
<evidence type="ECO:0000256" key="6">
    <source>
        <dbReference type="PIRNR" id="PIRNR005651"/>
    </source>
</evidence>
<evidence type="ECO:0000256" key="5">
    <source>
        <dbReference type="ARBA" id="ARBA00023136"/>
    </source>
</evidence>
<keyword evidence="5 7" id="KW-0472">Membrane</keyword>
<dbReference type="SMART" id="SM00244">
    <property type="entry name" value="PHB"/>
    <property type="match status" value="1"/>
</dbReference>
<keyword evidence="9" id="KW-0378">Hydrolase</keyword>
<dbReference type="Proteomes" id="UP001528823">
    <property type="component" value="Unassembled WGS sequence"/>
</dbReference>
<dbReference type="PIRSF" id="PIRSF005651">
    <property type="entry name" value="HflC"/>
    <property type="match status" value="1"/>
</dbReference>
<keyword evidence="4 7" id="KW-1133">Transmembrane helix</keyword>
<keyword evidence="3 7" id="KW-0812">Transmembrane</keyword>
<name>A0ABT5U4I5_9GAMM</name>
<accession>A0ABT5U4I5</accession>
<dbReference type="GO" id="GO:0006508">
    <property type="term" value="P:proteolysis"/>
    <property type="evidence" value="ECO:0007669"/>
    <property type="project" value="UniProtKB-KW"/>
</dbReference>
<reference evidence="9 10" key="1">
    <citation type="submission" date="2022-11" db="EMBL/GenBank/DDBJ databases">
        <title>Spartinivicinus poritis sp. nov., isolated from scleractinian coral Porites lutea.</title>
        <authorList>
            <person name="Zhang G."/>
            <person name="Cai L."/>
            <person name="Wei Q."/>
        </authorList>
    </citation>
    <scope>NUCLEOTIDE SEQUENCE [LARGE SCALE GENOMIC DNA]</scope>
    <source>
        <strain evidence="9 10">A2-2</strain>
    </source>
</reference>
<evidence type="ECO:0000259" key="8">
    <source>
        <dbReference type="SMART" id="SM00244"/>
    </source>
</evidence>
<dbReference type="Pfam" id="PF01145">
    <property type="entry name" value="Band_7"/>
    <property type="match status" value="1"/>
</dbReference>
<dbReference type="GO" id="GO:0008233">
    <property type="term" value="F:peptidase activity"/>
    <property type="evidence" value="ECO:0007669"/>
    <property type="project" value="UniProtKB-KW"/>
</dbReference>
<sequence length="358" mass="40578">MTGKSLATIIIALVIVIIGWESAYIVSERERAVVLRFGQVKNPDVPAGLHFKVPFIDKVKIFDGRLLTLDAAQERFFTQEKKALVVDSFVKWRIADVQRFYTATSGNIVQANRLLSQLIESGLRNLIAQCELKEVVSGKPNIKKRSRFKCAKETLILDDSVVQLASGVDVAQAAAQAQQKAAKSVNATEEEPADLRDRLIFSIKKSLNEQVKIKEKYGIEIVDVRFKRIDLPEQVSDSVYERMITEREKEAQEIRSFGKQKAEEIRAEADRERRELLAQAYQIAEQLRGEGDQEAAGVYAEAYGSDQEFYNFYRSLQAYRQAFNQQGDIMVLKPESDFFKYLKAPHAITNTSSAEINQ</sequence>
<comment type="caution">
    <text evidence="9">The sequence shown here is derived from an EMBL/GenBank/DDBJ whole genome shotgun (WGS) entry which is preliminary data.</text>
</comment>
<evidence type="ECO:0000256" key="7">
    <source>
        <dbReference type="SAM" id="Phobius"/>
    </source>
</evidence>
<evidence type="ECO:0000313" key="9">
    <source>
        <dbReference type="EMBL" id="MDE1461269.1"/>
    </source>
</evidence>
<dbReference type="PANTHER" id="PTHR42911">
    <property type="entry name" value="MODULATOR OF FTSH PROTEASE HFLC"/>
    <property type="match status" value="1"/>
</dbReference>
<dbReference type="SUPFAM" id="SSF117892">
    <property type="entry name" value="Band 7/SPFH domain"/>
    <property type="match status" value="2"/>
</dbReference>
<dbReference type="CDD" id="cd03405">
    <property type="entry name" value="SPFH_HflC"/>
    <property type="match status" value="1"/>
</dbReference>
<organism evidence="9 10">
    <name type="scientific">Spartinivicinus poritis</name>
    <dbReference type="NCBI Taxonomy" id="2994640"/>
    <lineage>
        <taxon>Bacteria</taxon>
        <taxon>Pseudomonadati</taxon>
        <taxon>Pseudomonadota</taxon>
        <taxon>Gammaproteobacteria</taxon>
        <taxon>Oceanospirillales</taxon>
        <taxon>Zooshikellaceae</taxon>
        <taxon>Spartinivicinus</taxon>
    </lineage>
</organism>
<dbReference type="InterPro" id="IPR036013">
    <property type="entry name" value="Band_7/SPFH_dom_sf"/>
</dbReference>
<comment type="similarity">
    <text evidence="2 6">Belongs to the band 7/mec-2 family. HflC subfamily.</text>
</comment>